<dbReference type="KEGG" id="crd:CRES_1830"/>
<keyword evidence="2" id="KW-1185">Reference proteome</keyword>
<dbReference type="AlphaFoldDB" id="F8E1X0"/>
<evidence type="ECO:0000313" key="1">
    <source>
        <dbReference type="EMBL" id="AEI10183.1"/>
    </source>
</evidence>
<accession>F8E1X0</accession>
<dbReference type="Proteomes" id="UP000000492">
    <property type="component" value="Chromosome"/>
</dbReference>
<dbReference type="STRING" id="662755.CRES_1830"/>
<dbReference type="EMBL" id="CP002857">
    <property type="protein sequence ID" value="AEI10183.1"/>
    <property type="molecule type" value="Genomic_DNA"/>
</dbReference>
<dbReference type="eggNOG" id="ENOG5031WPZ">
    <property type="taxonomic scope" value="Bacteria"/>
</dbReference>
<proteinExistence type="predicted"/>
<gene>
    <name evidence="1" type="ordered locus">CRES_1830</name>
</gene>
<dbReference type="OrthoDB" id="4414843at2"/>
<name>F8E1X0_CORRG</name>
<dbReference type="RefSeq" id="WP_013889170.1">
    <property type="nucleotide sequence ID" value="NC_015673.1"/>
</dbReference>
<sequence length="110" mass="11602">MGDSTSLTTSPTAALDGARQLELAQQQWADTLNGMRPAVAISSFGSGYGHFGTKIAGMVSRAHDVRIAHAQRLVEAARAGRALINTVQWSDRVSADDLQPGITPEGRTAL</sequence>
<evidence type="ECO:0000313" key="2">
    <source>
        <dbReference type="Proteomes" id="UP000000492"/>
    </source>
</evidence>
<organism evidence="1 2">
    <name type="scientific">Corynebacterium resistens (strain DSM 45100 / JCM 12819 / GTC 2026 / SICGH 158)</name>
    <dbReference type="NCBI Taxonomy" id="662755"/>
    <lineage>
        <taxon>Bacteria</taxon>
        <taxon>Bacillati</taxon>
        <taxon>Actinomycetota</taxon>
        <taxon>Actinomycetes</taxon>
        <taxon>Mycobacteriales</taxon>
        <taxon>Corynebacteriaceae</taxon>
        <taxon>Corynebacterium</taxon>
    </lineage>
</organism>
<reference evidence="1 2" key="1">
    <citation type="journal article" date="2012" name="BMC Genomics">
        <title>Complete genome sequence, lifestyle, and multi-drug resistance of the human pathogen Corynebacterium resistens DSM 45100 isolated from blood samples of a leukemia patient.</title>
        <authorList>
            <person name="Schroder J."/>
            <person name="Maus I."/>
            <person name="Meyer K."/>
            <person name="Wordemann S."/>
            <person name="Blom J."/>
            <person name="Jaenicke S."/>
            <person name="Schneider J."/>
            <person name="Trost E."/>
            <person name="Tauch A."/>
        </authorList>
    </citation>
    <scope>NUCLEOTIDE SEQUENCE [LARGE SCALE GENOMIC DNA]</scope>
    <source>
        <strain evidence="2">DSM 45100 / JCM 12819 / CCUG 50093 / GTC 2026 / SICGH 158</strain>
    </source>
</reference>
<dbReference type="HOGENOM" id="CLU_2166740_0_0_11"/>
<protein>
    <submittedName>
        <fullName evidence="1">Uncharacterized protein</fullName>
    </submittedName>
</protein>